<dbReference type="EMBL" id="CP090175">
    <property type="protein sequence ID" value="UJO25043.1"/>
    <property type="molecule type" value="Genomic_DNA"/>
</dbReference>
<name>A0A9Q8UWI5_PASFU</name>
<protein>
    <submittedName>
        <fullName evidence="1">Uncharacterized protein</fullName>
    </submittedName>
</protein>
<reference evidence="1" key="2">
    <citation type="journal article" date="2022" name="Microb. Genom.">
        <title>A chromosome-scale genome assembly of the tomato pathogen Cladosporium fulvum reveals a compartmentalized genome architecture and the presence of a dispensable chromosome.</title>
        <authorList>
            <person name="Zaccaron A.Z."/>
            <person name="Chen L.H."/>
            <person name="Samaras A."/>
            <person name="Stergiopoulos I."/>
        </authorList>
    </citation>
    <scope>NUCLEOTIDE SEQUENCE</scope>
    <source>
        <strain evidence="1">Race5_Kim</strain>
    </source>
</reference>
<dbReference type="AlphaFoldDB" id="A0A9Q8UWI5"/>
<dbReference type="OrthoDB" id="10370036at2759"/>
<dbReference type="KEGG" id="ffu:CLAFUR5_14354"/>
<reference evidence="1" key="1">
    <citation type="submission" date="2021-12" db="EMBL/GenBank/DDBJ databases">
        <authorList>
            <person name="Zaccaron A."/>
            <person name="Stergiopoulos I."/>
        </authorList>
    </citation>
    <scope>NUCLEOTIDE SEQUENCE</scope>
    <source>
        <strain evidence="1">Race5_Kim</strain>
    </source>
</reference>
<proteinExistence type="predicted"/>
<dbReference type="RefSeq" id="XP_047769409.1">
    <property type="nucleotide sequence ID" value="XM_047913502.1"/>
</dbReference>
<dbReference type="Proteomes" id="UP000756132">
    <property type="component" value="Chromosome 13"/>
</dbReference>
<evidence type="ECO:0000313" key="1">
    <source>
        <dbReference type="EMBL" id="UJO25043.1"/>
    </source>
</evidence>
<sequence length="280" mass="32123">MEDVIHRYEEVAESVNQREFKRFVEEIRQKWHPLPPVEEFWEPGYRGEGWTEDGAFARCVYAEATGFAPDIQREEPLCEAEKKNQVLFRPLDSLLNVIIRGPLYDPKPEDKISKALSALLSGLQRQATDTASSEPISLELPRDSQKLLRITDGIQGAGLPSETANTYLVSGIDGLEQGLRHSFNNMWSDDWTVFTSWELGCCTQHRQIHYVLCRDARNDAVPIAWKVFDNTADHLDVYDSLAQFLEHQTVHIEQTPGGHKQELALYSDTYPTYAWYDSYL</sequence>
<evidence type="ECO:0000313" key="2">
    <source>
        <dbReference type="Proteomes" id="UP000756132"/>
    </source>
</evidence>
<accession>A0A9Q8UWI5</accession>
<dbReference type="GeneID" id="71994232"/>
<organism evidence="1 2">
    <name type="scientific">Passalora fulva</name>
    <name type="common">Tomato leaf mold</name>
    <name type="synonym">Cladosporium fulvum</name>
    <dbReference type="NCBI Taxonomy" id="5499"/>
    <lineage>
        <taxon>Eukaryota</taxon>
        <taxon>Fungi</taxon>
        <taxon>Dikarya</taxon>
        <taxon>Ascomycota</taxon>
        <taxon>Pezizomycotina</taxon>
        <taxon>Dothideomycetes</taxon>
        <taxon>Dothideomycetidae</taxon>
        <taxon>Mycosphaerellales</taxon>
        <taxon>Mycosphaerellaceae</taxon>
        <taxon>Fulvia</taxon>
    </lineage>
</organism>
<gene>
    <name evidence="1" type="ORF">CLAFUR5_14354</name>
</gene>
<keyword evidence="2" id="KW-1185">Reference proteome</keyword>